<dbReference type="Pfam" id="PF00583">
    <property type="entry name" value="Acetyltransf_1"/>
    <property type="match status" value="1"/>
</dbReference>
<dbReference type="EMBL" id="CP012502">
    <property type="protein sequence ID" value="AOM84117.1"/>
    <property type="molecule type" value="Genomic_DNA"/>
</dbReference>
<evidence type="ECO:0000259" key="5">
    <source>
        <dbReference type="PROSITE" id="PS51186"/>
    </source>
</evidence>
<accession>A0A1D7QYN9</accession>
<dbReference type="InterPro" id="IPR016181">
    <property type="entry name" value="Acyl_CoA_acyltransferase"/>
</dbReference>
<evidence type="ECO:0000256" key="3">
    <source>
        <dbReference type="ARBA" id="ARBA00022679"/>
    </source>
</evidence>
<dbReference type="Gene3D" id="3.40.630.30">
    <property type="match status" value="1"/>
</dbReference>
<dbReference type="EC" id="2.3.1.-" evidence="6"/>
<evidence type="ECO:0000313" key="6">
    <source>
        <dbReference type="EMBL" id="AOM84117.1"/>
    </source>
</evidence>
<dbReference type="CDD" id="cd04301">
    <property type="entry name" value="NAT_SF"/>
    <property type="match status" value="1"/>
</dbReference>
<keyword evidence="4 6" id="KW-0012">Acyltransferase</keyword>
<dbReference type="PANTHER" id="PTHR43420">
    <property type="entry name" value="ACETYLTRANSFERASE"/>
    <property type="match status" value="1"/>
</dbReference>
<dbReference type="AlphaFoldDB" id="A0A1D7QYN9"/>
<dbReference type="NCBIfam" id="TIGR01575">
    <property type="entry name" value="rimI"/>
    <property type="match status" value="1"/>
</dbReference>
<keyword evidence="7" id="KW-1185">Reference proteome</keyword>
<dbReference type="PROSITE" id="PS51186">
    <property type="entry name" value="GNAT"/>
    <property type="match status" value="1"/>
</dbReference>
<dbReference type="STRING" id="632773.BBEV_2780"/>
<dbReference type="SUPFAM" id="SSF55729">
    <property type="entry name" value="Acyl-CoA N-acyltransferases (Nat)"/>
    <property type="match status" value="1"/>
</dbReference>
<feature type="domain" description="N-acetyltransferase" evidence="5">
    <location>
        <begin position="11"/>
        <end position="156"/>
    </location>
</feature>
<comment type="similarity">
    <text evidence="1">Belongs to the acetyltransferase family. RimI subfamily.</text>
</comment>
<dbReference type="OrthoDB" id="9794566at2"/>
<proteinExistence type="inferred from homology"/>
<keyword evidence="2" id="KW-0963">Cytoplasm</keyword>
<dbReference type="Proteomes" id="UP000094463">
    <property type="component" value="Chromosome"/>
</dbReference>
<evidence type="ECO:0000313" key="7">
    <source>
        <dbReference type="Proteomes" id="UP000094463"/>
    </source>
</evidence>
<dbReference type="InterPro" id="IPR006464">
    <property type="entry name" value="AcTrfase_RimI/Ard1"/>
</dbReference>
<dbReference type="PANTHER" id="PTHR43420:SF44">
    <property type="entry name" value="ACETYLTRANSFERASE YPEA"/>
    <property type="match status" value="1"/>
</dbReference>
<gene>
    <name evidence="6" type="primary">rimI</name>
    <name evidence="6" type="ORF">BBEV_2780</name>
</gene>
<dbReference type="GO" id="GO:0008080">
    <property type="term" value="F:N-acetyltransferase activity"/>
    <property type="evidence" value="ECO:0007669"/>
    <property type="project" value="InterPro"/>
</dbReference>
<reference evidence="6 7" key="1">
    <citation type="submission" date="2015-08" db="EMBL/GenBank/DDBJ databases">
        <title>The complete genome sequence of Bacillus beveridgei MLTeJB.</title>
        <authorList>
            <person name="Hanson T.E."/>
            <person name="Mesa C."/>
            <person name="Basesman S.M."/>
            <person name="Oremland R.S."/>
        </authorList>
    </citation>
    <scope>NUCLEOTIDE SEQUENCE [LARGE SCALE GENOMIC DNA]</scope>
    <source>
        <strain evidence="6 7">MLTeJB</strain>
    </source>
</reference>
<dbReference type="KEGG" id="bbev:BBEV_2780"/>
<protein>
    <submittedName>
        <fullName evidence="6">Ribosomal-protein-S18p-alanine acetyltransferase</fullName>
        <ecNumber evidence="6">2.3.1.-</ecNumber>
    </submittedName>
</protein>
<evidence type="ECO:0000256" key="2">
    <source>
        <dbReference type="ARBA" id="ARBA00022490"/>
    </source>
</evidence>
<dbReference type="InterPro" id="IPR050680">
    <property type="entry name" value="YpeA/RimI_acetyltransf"/>
</dbReference>
<organism evidence="6 7">
    <name type="scientific">Salisediminibacterium beveridgei</name>
    <dbReference type="NCBI Taxonomy" id="632773"/>
    <lineage>
        <taxon>Bacteria</taxon>
        <taxon>Bacillati</taxon>
        <taxon>Bacillota</taxon>
        <taxon>Bacilli</taxon>
        <taxon>Bacillales</taxon>
        <taxon>Bacillaceae</taxon>
        <taxon>Salisediminibacterium</taxon>
    </lineage>
</organism>
<keyword evidence="3 6" id="KW-0808">Transferase</keyword>
<dbReference type="InterPro" id="IPR000182">
    <property type="entry name" value="GNAT_dom"/>
</dbReference>
<dbReference type="PATRIC" id="fig|632773.3.peg.2923"/>
<evidence type="ECO:0000256" key="1">
    <source>
        <dbReference type="ARBA" id="ARBA00005395"/>
    </source>
</evidence>
<sequence length="161" mass="18333">MSQNATEKAEIHVRFMDVTDLDQVLDLEAKCFSTPWTREAFYSELVKNQFAYYTVAVAKGKIIAYCGLWVVVGDGHITNIAVDPEWRRHGIGERLLKGALVLAVKLGADRLSLEVRLSNVAAQNLYRKYGFQKGGIRKNYYTDTQEDAQVMWVGLRDEKRT</sequence>
<name>A0A1D7QYN9_9BACI</name>
<evidence type="ECO:0000256" key="4">
    <source>
        <dbReference type="ARBA" id="ARBA00023315"/>
    </source>
</evidence>
<dbReference type="RefSeq" id="WP_069366027.1">
    <property type="nucleotide sequence ID" value="NZ_CP012502.1"/>
</dbReference>